<gene>
    <name evidence="3" type="ORF">MCOR_55217</name>
</gene>
<keyword evidence="4" id="KW-1185">Reference proteome</keyword>
<accession>A0A6J8ERQ9</accession>
<organism evidence="3 4">
    <name type="scientific">Mytilus coruscus</name>
    <name type="common">Sea mussel</name>
    <dbReference type="NCBI Taxonomy" id="42192"/>
    <lineage>
        <taxon>Eukaryota</taxon>
        <taxon>Metazoa</taxon>
        <taxon>Spiralia</taxon>
        <taxon>Lophotrochozoa</taxon>
        <taxon>Mollusca</taxon>
        <taxon>Bivalvia</taxon>
        <taxon>Autobranchia</taxon>
        <taxon>Pteriomorphia</taxon>
        <taxon>Mytilida</taxon>
        <taxon>Mytiloidea</taxon>
        <taxon>Mytilidae</taxon>
        <taxon>Mytilinae</taxon>
        <taxon>Mytilus</taxon>
    </lineage>
</organism>
<feature type="region of interest" description="Disordered" evidence="1">
    <location>
        <begin position="558"/>
        <end position="601"/>
    </location>
</feature>
<evidence type="ECO:0000313" key="3">
    <source>
        <dbReference type="EMBL" id="CAC5423228.1"/>
    </source>
</evidence>
<dbReference type="OrthoDB" id="6135133at2759"/>
<keyword evidence="2" id="KW-0812">Transmembrane</keyword>
<evidence type="ECO:0008006" key="5">
    <source>
        <dbReference type="Google" id="ProtNLM"/>
    </source>
</evidence>
<sequence>MDDGLLVIKGSAITHDHDNKCKGALCMDTQVVYTTPRSKLQLNTSEFEPSIYCYLKSSYIVNTSGEYDKIKYEIRSKLYSLTVTVPRYHGIVYNNLITSVSYDRLNLVEIQFLNQTDDNIIYGQEGMSTNISCTTVTGYDAAELSIQQNNTILAISKSSIVTFSLIPKRQDSFTKFRCVGNDSTLADVYVKFVIKYAPDVNVVVRENRIDCLPNGFPTTYTFKKWEHQSPQGIHIRFLDGLQNGTLVLQRLSQQHQLNGRYVCSVSNGIPGLNGSMFQKGFGSLRYSGAPIFVTENRKVKIAVPGENFTMSFFIYSNPIVENIWIGMTDTDLTKAYTMNFKISKAALMYTTSGENGNISGNEIVIETDIFRRIDIHEFTIWAENKLGVDSYQFQILEDEEPNHCYSEGENQIIASGSIATVLIIYLFISHVCFCVRVRKKRTMQSNVQEPLTNHAYDEIGPITNQEVEEPLLTTGHQEPNQHVRILQYPQDESATTNINSQDQLNNNIINTDISSRVSGQERSSNELQQRNPSEVTMHDILSTVRYDVTMYDEGISGDEAVTSTDQDGMSQPFRTESDQDRNSVNSNRTSKRSISSDEFSGSSLGCVGIGDGYENPYQSMMTGNQELHQYCDLTNIPE</sequence>
<dbReference type="EMBL" id="CACVKT020009753">
    <property type="protein sequence ID" value="CAC5423228.1"/>
    <property type="molecule type" value="Genomic_DNA"/>
</dbReference>
<dbReference type="AlphaFoldDB" id="A0A6J8ERQ9"/>
<feature type="region of interest" description="Disordered" evidence="1">
    <location>
        <begin position="515"/>
        <end position="538"/>
    </location>
</feature>
<reference evidence="3 4" key="1">
    <citation type="submission" date="2020-06" db="EMBL/GenBank/DDBJ databases">
        <authorList>
            <person name="Li R."/>
            <person name="Bekaert M."/>
        </authorList>
    </citation>
    <scope>NUCLEOTIDE SEQUENCE [LARGE SCALE GENOMIC DNA]</scope>
    <source>
        <strain evidence="4">wild</strain>
    </source>
</reference>
<feature type="transmembrane region" description="Helical" evidence="2">
    <location>
        <begin position="412"/>
        <end position="435"/>
    </location>
</feature>
<evidence type="ECO:0000256" key="1">
    <source>
        <dbReference type="SAM" id="MobiDB-lite"/>
    </source>
</evidence>
<evidence type="ECO:0000313" key="4">
    <source>
        <dbReference type="Proteomes" id="UP000507470"/>
    </source>
</evidence>
<protein>
    <recommendedName>
        <fullName evidence="5">Ig-like domain-containing protein</fullName>
    </recommendedName>
</protein>
<dbReference type="Proteomes" id="UP000507470">
    <property type="component" value="Unassembled WGS sequence"/>
</dbReference>
<evidence type="ECO:0000256" key="2">
    <source>
        <dbReference type="SAM" id="Phobius"/>
    </source>
</evidence>
<name>A0A6J8ERQ9_MYTCO</name>
<proteinExistence type="predicted"/>
<keyword evidence="2" id="KW-1133">Transmembrane helix</keyword>
<keyword evidence="2" id="KW-0472">Membrane</keyword>
<feature type="compositionally biased region" description="Polar residues" evidence="1">
    <location>
        <begin position="582"/>
        <end position="601"/>
    </location>
</feature>
<feature type="compositionally biased region" description="Polar residues" evidence="1">
    <location>
        <begin position="515"/>
        <end position="534"/>
    </location>
</feature>
<feature type="compositionally biased region" description="Polar residues" evidence="1">
    <location>
        <begin position="561"/>
        <end position="574"/>
    </location>
</feature>